<evidence type="ECO:0000256" key="1">
    <source>
        <dbReference type="PROSITE-ProRule" id="PRU00169"/>
    </source>
</evidence>
<dbReference type="RefSeq" id="WP_347921773.1">
    <property type="nucleotide sequence ID" value="NZ_CP157199.1"/>
</dbReference>
<dbReference type="Gene3D" id="3.40.50.2300">
    <property type="match status" value="1"/>
</dbReference>
<feature type="modified residue" description="4-aspartylphosphate" evidence="1">
    <location>
        <position position="57"/>
    </location>
</feature>
<evidence type="ECO:0000313" key="5">
    <source>
        <dbReference type="EMBL" id="XBG59857.1"/>
    </source>
</evidence>
<evidence type="ECO:0000259" key="3">
    <source>
        <dbReference type="PROSITE" id="PS50110"/>
    </source>
</evidence>
<organism evidence="5">
    <name type="scientific">Pontimicrobium sp. SW4</name>
    <dbReference type="NCBI Taxonomy" id="3153519"/>
    <lineage>
        <taxon>Bacteria</taxon>
        <taxon>Pseudomonadati</taxon>
        <taxon>Bacteroidota</taxon>
        <taxon>Flavobacteriia</taxon>
        <taxon>Flavobacteriales</taxon>
        <taxon>Flavobacteriaceae</taxon>
        <taxon>Pontimicrobium</taxon>
    </lineage>
</organism>
<dbReference type="PANTHER" id="PTHR37299">
    <property type="entry name" value="TRANSCRIPTIONAL REGULATOR-RELATED"/>
    <property type="match status" value="1"/>
</dbReference>
<dbReference type="AlphaFoldDB" id="A0AAU7BP77"/>
<dbReference type="PANTHER" id="PTHR37299:SF1">
    <property type="entry name" value="STAGE 0 SPORULATION PROTEIN A HOMOLOG"/>
    <property type="match status" value="1"/>
</dbReference>
<dbReference type="InterPro" id="IPR007492">
    <property type="entry name" value="LytTR_DNA-bd_dom"/>
</dbReference>
<keyword evidence="2" id="KW-0175">Coiled coil</keyword>
<dbReference type="PROSITE" id="PS50930">
    <property type="entry name" value="HTH_LYTTR"/>
    <property type="match status" value="1"/>
</dbReference>
<dbReference type="SMART" id="SM00850">
    <property type="entry name" value="LytTR"/>
    <property type="match status" value="1"/>
</dbReference>
<feature type="coiled-coil region" evidence="2">
    <location>
        <begin position="110"/>
        <end position="146"/>
    </location>
</feature>
<protein>
    <submittedName>
        <fullName evidence="5">LytTR family DNA-binding domain-containing protein</fullName>
    </submittedName>
</protein>
<dbReference type="SMART" id="SM00448">
    <property type="entry name" value="REC"/>
    <property type="match status" value="1"/>
</dbReference>
<dbReference type="GO" id="GO:0003677">
    <property type="term" value="F:DNA binding"/>
    <property type="evidence" value="ECO:0007669"/>
    <property type="project" value="UniProtKB-KW"/>
</dbReference>
<dbReference type="SUPFAM" id="SSF52172">
    <property type="entry name" value="CheY-like"/>
    <property type="match status" value="1"/>
</dbReference>
<accession>A0AAU7BP77</accession>
<feature type="domain" description="Response regulatory" evidence="3">
    <location>
        <begin position="5"/>
        <end position="118"/>
    </location>
</feature>
<dbReference type="Pfam" id="PF04397">
    <property type="entry name" value="LytTR"/>
    <property type="match status" value="1"/>
</dbReference>
<dbReference type="Gene3D" id="2.40.50.1020">
    <property type="entry name" value="LytTr DNA-binding domain"/>
    <property type="match status" value="1"/>
</dbReference>
<dbReference type="InterPro" id="IPR011006">
    <property type="entry name" value="CheY-like_superfamily"/>
</dbReference>
<name>A0AAU7BP77_9FLAO</name>
<dbReference type="GO" id="GO:0000156">
    <property type="term" value="F:phosphorelay response regulator activity"/>
    <property type="evidence" value="ECO:0007669"/>
    <property type="project" value="InterPro"/>
</dbReference>
<evidence type="ECO:0000259" key="4">
    <source>
        <dbReference type="PROSITE" id="PS50930"/>
    </source>
</evidence>
<keyword evidence="5" id="KW-0238">DNA-binding</keyword>
<dbReference type="InterPro" id="IPR001789">
    <property type="entry name" value="Sig_transdc_resp-reg_receiver"/>
</dbReference>
<sequence length="250" mass="29080">MIKQRAILIDDEVNSLEILEYELLNLNRDIEIVAKCSDARKVANIIESEKPNLVFLDIEMPWLSGFEVLDQLTYLDFNLVFVTAYNQYAIKAFKYLAYDYLLKPVNGTELKNTLERIDTKSNNLQKEELKSILNLLTENNLKLERIPFPTQKGIEFIRVNDIIRFQADSNYTEIHTTDSKKTTISKTLKSIEELLDKNQFIRVHQSHLINLSKLASYIKEDGGYLKMLDNSIVPLSRSRKSLFLERITKV</sequence>
<proteinExistence type="predicted"/>
<dbReference type="Pfam" id="PF00072">
    <property type="entry name" value="Response_reg"/>
    <property type="match status" value="1"/>
</dbReference>
<gene>
    <name evidence="5" type="ORF">ABGB03_08275</name>
</gene>
<keyword evidence="1" id="KW-0597">Phosphoprotein</keyword>
<evidence type="ECO:0000256" key="2">
    <source>
        <dbReference type="SAM" id="Coils"/>
    </source>
</evidence>
<feature type="domain" description="HTH LytTR-type" evidence="4">
    <location>
        <begin position="146"/>
        <end position="249"/>
    </location>
</feature>
<dbReference type="InterPro" id="IPR046947">
    <property type="entry name" value="LytR-like"/>
</dbReference>
<dbReference type="EMBL" id="CP157199">
    <property type="protein sequence ID" value="XBG59857.1"/>
    <property type="molecule type" value="Genomic_DNA"/>
</dbReference>
<dbReference type="PROSITE" id="PS50110">
    <property type="entry name" value="RESPONSE_REGULATORY"/>
    <property type="match status" value="1"/>
</dbReference>
<reference evidence="5" key="1">
    <citation type="submission" date="2024-05" db="EMBL/GenBank/DDBJ databases">
        <title>Pontimicrobium maritimus sp. nov., isolated form sea water.</title>
        <authorList>
            <person name="Muhammad N."/>
            <person name="Vuong T.Q."/>
            <person name="Han H.L."/>
            <person name="Kim S.-G."/>
        </authorList>
    </citation>
    <scope>NUCLEOTIDE SEQUENCE</scope>
    <source>
        <strain evidence="5">SW4</strain>
    </source>
</reference>